<evidence type="ECO:0000256" key="5">
    <source>
        <dbReference type="ARBA" id="ARBA00022679"/>
    </source>
</evidence>
<feature type="domain" description="Histidine kinase" evidence="13">
    <location>
        <begin position="250"/>
        <end position="442"/>
    </location>
</feature>
<dbReference type="KEGG" id="aal:EP13_07235"/>
<evidence type="ECO:0000256" key="10">
    <source>
        <dbReference type="ARBA" id="ARBA00022989"/>
    </source>
</evidence>
<dbReference type="GO" id="GO:0005886">
    <property type="term" value="C:plasma membrane"/>
    <property type="evidence" value="ECO:0007669"/>
    <property type="project" value="TreeGrafter"/>
</dbReference>
<dbReference type="OrthoDB" id="9809567at2"/>
<dbReference type="EC" id="2.7.13.3" evidence="3"/>
<evidence type="ECO:0000256" key="3">
    <source>
        <dbReference type="ARBA" id="ARBA00012438"/>
    </source>
</evidence>
<evidence type="ECO:0000259" key="13">
    <source>
        <dbReference type="PROSITE" id="PS50109"/>
    </source>
</evidence>
<dbReference type="Proteomes" id="UP000056090">
    <property type="component" value="Chromosome"/>
</dbReference>
<dbReference type="Pfam" id="PF02518">
    <property type="entry name" value="HATPase_c"/>
    <property type="match status" value="1"/>
</dbReference>
<dbReference type="PATRIC" id="fig|589873.4.peg.1591"/>
<keyword evidence="5" id="KW-0808">Transferase</keyword>
<evidence type="ECO:0000313" key="15">
    <source>
        <dbReference type="Proteomes" id="UP000056090"/>
    </source>
</evidence>
<dbReference type="CDD" id="cd16954">
    <property type="entry name" value="HATPase_PhoQ-like"/>
    <property type="match status" value="1"/>
</dbReference>
<accession>A0A075NY35</accession>
<dbReference type="PANTHER" id="PTHR45436">
    <property type="entry name" value="SENSOR HISTIDINE KINASE YKOH"/>
    <property type="match status" value="1"/>
</dbReference>
<sequence length="442" mass="49166">MRQLSLKLRSLLFAVSILAIFTPVSVFVLDEAYTDSLTQAKMSELRLMNLGLLSAFELDGDVPYMPEILYEEQLNLPGSGYLGLIVFRDQVIWQSASALEYTLSPPDLITQVGNEAFVEHYSTHFDTQGDYFAYAFTAEFASSADFEPVHFYIFNDKSHFSEERGTFMSTVWQWLAMLALVLLVFIVIGINLILSPVRSLIDEISLTSQGKQQKLNNRYPKEFTSLKASINELLHSEAAQRVKYKNSLGDLAHSLKTPLAVALGTPRLPEEASESLGQIDRIIQRQLKRAGAGATGWQTSILIEPVLQKVANAMDKVHRDKQISITLDIEEQSRFRGDETDLLEMCGNLIDNGCKAAKNSILVTVARDENWLSITVDDDGPGIAPEQKQTLLERGARLDTYTEGQGIGMALVNDLISAYEGKLIIDDAPLGGARIIMKFPIH</sequence>
<name>A0A075NY35_9ALTE</name>
<keyword evidence="6 12" id="KW-0812">Transmembrane</keyword>
<evidence type="ECO:0000256" key="11">
    <source>
        <dbReference type="ARBA" id="ARBA00023136"/>
    </source>
</evidence>
<dbReference type="PANTHER" id="PTHR45436:SF4">
    <property type="entry name" value="SENSOR PROTEIN PHOQ"/>
    <property type="match status" value="1"/>
</dbReference>
<dbReference type="SMART" id="SM00387">
    <property type="entry name" value="HATPase_c"/>
    <property type="match status" value="1"/>
</dbReference>
<comment type="subcellular location">
    <subcellularLocation>
        <location evidence="2">Membrane</location>
    </subcellularLocation>
</comment>
<keyword evidence="11 12" id="KW-0472">Membrane</keyword>
<reference evidence="14 15" key="1">
    <citation type="submission" date="2014-06" db="EMBL/GenBank/DDBJ databases">
        <title>Genomes of Alteromonas australica, a world apart.</title>
        <authorList>
            <person name="Gonzaga A."/>
            <person name="Lopez-Perez M."/>
            <person name="Rodriguez-Valera F."/>
        </authorList>
    </citation>
    <scope>NUCLEOTIDE SEQUENCE [LARGE SCALE GENOMIC DNA]</scope>
    <source>
        <strain evidence="14 15">H 17</strain>
    </source>
</reference>
<keyword evidence="10 12" id="KW-1133">Transmembrane helix</keyword>
<dbReference type="RefSeq" id="WP_044056679.1">
    <property type="nucleotide sequence ID" value="NZ_CAJXAX010000038.1"/>
</dbReference>
<keyword evidence="7" id="KW-0547">Nucleotide-binding</keyword>
<dbReference type="InterPro" id="IPR036890">
    <property type="entry name" value="HATPase_C_sf"/>
</dbReference>
<evidence type="ECO:0000256" key="1">
    <source>
        <dbReference type="ARBA" id="ARBA00000085"/>
    </source>
</evidence>
<dbReference type="SUPFAM" id="SSF55874">
    <property type="entry name" value="ATPase domain of HSP90 chaperone/DNA topoisomerase II/histidine kinase"/>
    <property type="match status" value="1"/>
</dbReference>
<organism evidence="14 15">
    <name type="scientific">Alteromonas australica</name>
    <dbReference type="NCBI Taxonomy" id="589873"/>
    <lineage>
        <taxon>Bacteria</taxon>
        <taxon>Pseudomonadati</taxon>
        <taxon>Pseudomonadota</taxon>
        <taxon>Gammaproteobacteria</taxon>
        <taxon>Alteromonadales</taxon>
        <taxon>Alteromonadaceae</taxon>
        <taxon>Alteromonas/Salinimonas group</taxon>
        <taxon>Alteromonas</taxon>
    </lineage>
</organism>
<keyword evidence="9" id="KW-0067">ATP-binding</keyword>
<feature type="transmembrane region" description="Helical" evidence="12">
    <location>
        <begin position="171"/>
        <end position="194"/>
    </location>
</feature>
<protein>
    <recommendedName>
        <fullName evidence="3">histidine kinase</fullName>
        <ecNumber evidence="3">2.7.13.3</ecNumber>
    </recommendedName>
</protein>
<evidence type="ECO:0000313" key="14">
    <source>
        <dbReference type="EMBL" id="AIF98496.1"/>
    </source>
</evidence>
<dbReference type="InterPro" id="IPR050428">
    <property type="entry name" value="TCS_sensor_his_kinase"/>
</dbReference>
<dbReference type="CDD" id="cd00082">
    <property type="entry name" value="HisKA"/>
    <property type="match status" value="1"/>
</dbReference>
<dbReference type="InterPro" id="IPR003594">
    <property type="entry name" value="HATPase_dom"/>
</dbReference>
<dbReference type="EMBL" id="CP008849">
    <property type="protein sequence ID" value="AIF98496.1"/>
    <property type="molecule type" value="Genomic_DNA"/>
</dbReference>
<dbReference type="GO" id="GO:0005524">
    <property type="term" value="F:ATP binding"/>
    <property type="evidence" value="ECO:0007669"/>
    <property type="project" value="UniProtKB-KW"/>
</dbReference>
<dbReference type="Gene3D" id="3.30.565.10">
    <property type="entry name" value="Histidine kinase-like ATPase, C-terminal domain"/>
    <property type="match status" value="1"/>
</dbReference>
<keyword evidence="15" id="KW-1185">Reference proteome</keyword>
<dbReference type="InterPro" id="IPR005467">
    <property type="entry name" value="His_kinase_dom"/>
</dbReference>
<evidence type="ECO:0000256" key="9">
    <source>
        <dbReference type="ARBA" id="ARBA00022840"/>
    </source>
</evidence>
<dbReference type="InterPro" id="IPR058619">
    <property type="entry name" value="PhoQ/CarS-like_HATPase"/>
</dbReference>
<dbReference type="GO" id="GO:0000155">
    <property type="term" value="F:phosphorelay sensor kinase activity"/>
    <property type="evidence" value="ECO:0007669"/>
    <property type="project" value="InterPro"/>
</dbReference>
<proteinExistence type="predicted"/>
<dbReference type="InterPro" id="IPR003661">
    <property type="entry name" value="HisK_dim/P_dom"/>
</dbReference>
<evidence type="ECO:0000256" key="12">
    <source>
        <dbReference type="SAM" id="Phobius"/>
    </source>
</evidence>
<evidence type="ECO:0000256" key="4">
    <source>
        <dbReference type="ARBA" id="ARBA00022553"/>
    </source>
</evidence>
<dbReference type="KEGG" id="aaus:EP12_07335"/>
<evidence type="ECO:0000256" key="7">
    <source>
        <dbReference type="ARBA" id="ARBA00022741"/>
    </source>
</evidence>
<dbReference type="PRINTS" id="PR00344">
    <property type="entry name" value="BCTRLSENSOR"/>
</dbReference>
<keyword evidence="8 14" id="KW-0418">Kinase</keyword>
<dbReference type="GeneID" id="78254706"/>
<keyword evidence="4" id="KW-0597">Phosphoprotein</keyword>
<comment type="catalytic activity">
    <reaction evidence="1">
        <text>ATP + protein L-histidine = ADP + protein N-phospho-L-histidine.</text>
        <dbReference type="EC" id="2.7.13.3"/>
    </reaction>
</comment>
<evidence type="ECO:0000256" key="8">
    <source>
        <dbReference type="ARBA" id="ARBA00022777"/>
    </source>
</evidence>
<evidence type="ECO:0000256" key="6">
    <source>
        <dbReference type="ARBA" id="ARBA00022692"/>
    </source>
</evidence>
<dbReference type="PROSITE" id="PS50109">
    <property type="entry name" value="HIS_KIN"/>
    <property type="match status" value="1"/>
</dbReference>
<dbReference type="eggNOG" id="COG2205">
    <property type="taxonomic scope" value="Bacteria"/>
</dbReference>
<dbReference type="InterPro" id="IPR004358">
    <property type="entry name" value="Sig_transdc_His_kin-like_C"/>
</dbReference>
<dbReference type="AlphaFoldDB" id="A0A075NY35"/>
<gene>
    <name evidence="14" type="ORF">EP13_07235</name>
</gene>
<evidence type="ECO:0000256" key="2">
    <source>
        <dbReference type="ARBA" id="ARBA00004370"/>
    </source>
</evidence>